<dbReference type="Proteomes" id="UP000516305">
    <property type="component" value="Chromosome"/>
</dbReference>
<dbReference type="Gene3D" id="3.40.30.10">
    <property type="entry name" value="Glutaredoxin"/>
    <property type="match status" value="1"/>
</dbReference>
<dbReference type="KEGG" id="chyd:H4K34_17310"/>
<keyword evidence="2" id="KW-1185">Reference proteome</keyword>
<name>A0A7H0VEF8_9FLAO</name>
<gene>
    <name evidence="1" type="ORF">H4K34_17310</name>
</gene>
<evidence type="ECO:0000313" key="1">
    <source>
        <dbReference type="EMBL" id="QNR24106.1"/>
    </source>
</evidence>
<dbReference type="SUPFAM" id="SSF52833">
    <property type="entry name" value="Thioredoxin-like"/>
    <property type="match status" value="1"/>
</dbReference>
<sequence>MSDTATERKSYTYTEYRDLIKQMRYQGQATGGSESDDFLRYTDLNMARMDKWDKRYEFSDELKSTLDNLNRKEKWVVLSEGWCGDAAHSVPVLAKIAEYSPNIELSILLRDENLDLMDQHLTNGGRSIPKLIRYSESGEVLGEWGPRPEAAQQIHLDGKAEGRAKADVTIDLQKWYARDRGESLSKEIADFLKD</sequence>
<organism evidence="1 2">
    <name type="scientific">Croceimicrobium hydrocarbonivorans</name>
    <dbReference type="NCBI Taxonomy" id="2761580"/>
    <lineage>
        <taxon>Bacteria</taxon>
        <taxon>Pseudomonadati</taxon>
        <taxon>Bacteroidota</taxon>
        <taxon>Flavobacteriia</taxon>
        <taxon>Flavobacteriales</taxon>
        <taxon>Owenweeksiaceae</taxon>
        <taxon>Croceimicrobium</taxon>
    </lineage>
</organism>
<dbReference type="Pfam" id="PF14595">
    <property type="entry name" value="Thioredoxin_9"/>
    <property type="match status" value="1"/>
</dbReference>
<protein>
    <submittedName>
        <fullName evidence="1">Thioredoxin family protein</fullName>
    </submittedName>
</protein>
<accession>A0A7H0VEF8</accession>
<evidence type="ECO:0000313" key="2">
    <source>
        <dbReference type="Proteomes" id="UP000516305"/>
    </source>
</evidence>
<dbReference type="RefSeq" id="WP_210758640.1">
    <property type="nucleotide sequence ID" value="NZ_CP060139.1"/>
</dbReference>
<proteinExistence type="predicted"/>
<dbReference type="EMBL" id="CP060139">
    <property type="protein sequence ID" value="QNR24106.1"/>
    <property type="molecule type" value="Genomic_DNA"/>
</dbReference>
<reference evidence="1 2" key="1">
    <citation type="submission" date="2020-08" db="EMBL/GenBank/DDBJ databases">
        <title>Croceimicrobium hydrocarbonivorans gen. nov., sp. nov., a novel marine bacterium isolated from a bacterial consortium that degrades polyethylene terephthalate.</title>
        <authorList>
            <person name="Liu R."/>
        </authorList>
    </citation>
    <scope>NUCLEOTIDE SEQUENCE [LARGE SCALE GENOMIC DNA]</scope>
    <source>
        <strain evidence="1 2">A20-9</strain>
    </source>
</reference>
<dbReference type="InterPro" id="IPR036249">
    <property type="entry name" value="Thioredoxin-like_sf"/>
</dbReference>
<dbReference type="AlphaFoldDB" id="A0A7H0VEF8"/>